<proteinExistence type="predicted"/>
<gene>
    <name evidence="1" type="ORF">MM415B04659_0007</name>
</gene>
<reference evidence="1" key="1">
    <citation type="submission" date="2020-03" db="EMBL/GenBank/DDBJ databases">
        <title>The deep terrestrial virosphere.</title>
        <authorList>
            <person name="Holmfeldt K."/>
            <person name="Nilsson E."/>
            <person name="Simone D."/>
            <person name="Lopez-Fernandez M."/>
            <person name="Wu X."/>
            <person name="de Brujin I."/>
            <person name="Lundin D."/>
            <person name="Andersson A."/>
            <person name="Bertilsson S."/>
            <person name="Dopson M."/>
        </authorList>
    </citation>
    <scope>NUCLEOTIDE SEQUENCE</scope>
    <source>
        <strain evidence="1">MM415B04659</strain>
    </source>
</reference>
<name>A0A6M3LHM9_9ZZZZ</name>
<protein>
    <recommendedName>
        <fullName evidence="2">Glycosyltransferase</fullName>
    </recommendedName>
</protein>
<sequence>MSGQESDVTVVYYTSNTENKRFQSNICQAIAKAKGDLPLVSVSQEPMDFGLNICVGKVGASSQNAYRQLLLGARVARTRFVCIAEDDCVYPPEYFRFVPPDDQCAYLASPLWILFCQRGKSKVFGLKPRGSESSMVINRELLMDRISTILSGLDYWGPMMANGEGWPYLLDRKAIRSVRFEAPVVTFKTDQQMNRRTPWDMETKTRELQPWGTAIDMIKKFL</sequence>
<organism evidence="1">
    <name type="scientific">viral metagenome</name>
    <dbReference type="NCBI Taxonomy" id="1070528"/>
    <lineage>
        <taxon>unclassified sequences</taxon>
        <taxon>metagenomes</taxon>
        <taxon>organismal metagenomes</taxon>
    </lineage>
</organism>
<evidence type="ECO:0008006" key="2">
    <source>
        <dbReference type="Google" id="ProtNLM"/>
    </source>
</evidence>
<dbReference type="EMBL" id="MT143068">
    <property type="protein sequence ID" value="QJA92455.1"/>
    <property type="molecule type" value="Genomic_DNA"/>
</dbReference>
<evidence type="ECO:0000313" key="1">
    <source>
        <dbReference type="EMBL" id="QJA92455.1"/>
    </source>
</evidence>
<accession>A0A6M3LHM9</accession>
<dbReference type="AlphaFoldDB" id="A0A6M3LHM9"/>